<feature type="transmembrane region" description="Helical" evidence="1">
    <location>
        <begin position="7"/>
        <end position="30"/>
    </location>
</feature>
<keyword evidence="1" id="KW-1133">Transmembrane helix</keyword>
<dbReference type="Proteomes" id="UP001652504">
    <property type="component" value="Unassembled WGS sequence"/>
</dbReference>
<dbReference type="RefSeq" id="WP_263710488.1">
    <property type="nucleotide sequence ID" value="NZ_JAOWKX010000001.1"/>
</dbReference>
<reference evidence="2 3" key="1">
    <citation type="submission" date="2022-10" db="EMBL/GenBank/DDBJ databases">
        <title>Aestuariibacter sp. AA17 isolated from Montipora capitata coral fragment.</title>
        <authorList>
            <person name="Emsley S.A."/>
            <person name="Pfannmuller K.M."/>
            <person name="Loughran R.M."/>
            <person name="Shlafstein M."/>
            <person name="Papke E."/>
            <person name="Saw J.H."/>
            <person name="Ushijima B."/>
            <person name="Videau P."/>
        </authorList>
    </citation>
    <scope>NUCLEOTIDE SEQUENCE [LARGE SCALE GENOMIC DNA]</scope>
    <source>
        <strain evidence="2 3">AA17</strain>
    </source>
</reference>
<proteinExistence type="predicted"/>
<gene>
    <name evidence="2" type="ORF">OE749_01090</name>
</gene>
<keyword evidence="1" id="KW-0472">Membrane</keyword>
<sequence length="197" mass="21843">MDVIHRYPVLMPLLGILLLAKFAVVPILSWQQEYAERIVYQQKRVAKGEAAIANQAQTASLLKKLQNDVSSLQAQFYPSGDNAALKLKIQKTVEQLASEHNITMSNFGWGYSGEVPDTNISRHVMSFQFSGKTYDLLQFHLALESGEKIIDLSRFTYMVQKQTSGRLGTARGTIEAMVFQLSGEASEQGNQGVSNNG</sequence>
<name>A0ABT3A3P4_9ALTE</name>
<dbReference type="InterPro" id="IPR014717">
    <property type="entry name" value="Transl_elong_EF1B/ribsomal_bS6"/>
</dbReference>
<dbReference type="Gene3D" id="3.30.70.60">
    <property type="match status" value="1"/>
</dbReference>
<evidence type="ECO:0008006" key="4">
    <source>
        <dbReference type="Google" id="ProtNLM"/>
    </source>
</evidence>
<organism evidence="2 3">
    <name type="scientific">Fluctibacter corallii</name>
    <dbReference type="NCBI Taxonomy" id="2984329"/>
    <lineage>
        <taxon>Bacteria</taxon>
        <taxon>Pseudomonadati</taxon>
        <taxon>Pseudomonadota</taxon>
        <taxon>Gammaproteobacteria</taxon>
        <taxon>Alteromonadales</taxon>
        <taxon>Alteromonadaceae</taxon>
        <taxon>Fluctibacter</taxon>
    </lineage>
</organism>
<protein>
    <recommendedName>
        <fullName evidence="4">General secretion pathway, M protein</fullName>
    </recommendedName>
</protein>
<keyword evidence="3" id="KW-1185">Reference proteome</keyword>
<evidence type="ECO:0000256" key="1">
    <source>
        <dbReference type="SAM" id="Phobius"/>
    </source>
</evidence>
<keyword evidence="1" id="KW-0812">Transmembrane</keyword>
<evidence type="ECO:0000313" key="2">
    <source>
        <dbReference type="EMBL" id="MCV2883289.1"/>
    </source>
</evidence>
<accession>A0ABT3A3P4</accession>
<dbReference type="EMBL" id="JAOWKX010000001">
    <property type="protein sequence ID" value="MCV2883289.1"/>
    <property type="molecule type" value="Genomic_DNA"/>
</dbReference>
<comment type="caution">
    <text evidence="2">The sequence shown here is derived from an EMBL/GenBank/DDBJ whole genome shotgun (WGS) entry which is preliminary data.</text>
</comment>
<evidence type="ECO:0000313" key="3">
    <source>
        <dbReference type="Proteomes" id="UP001652504"/>
    </source>
</evidence>